<keyword evidence="2 3" id="KW-0694">RNA-binding</keyword>
<proteinExistence type="predicted"/>
<dbReference type="PROSITE" id="PS50102">
    <property type="entry name" value="RRM"/>
    <property type="match status" value="3"/>
</dbReference>
<evidence type="ECO:0000256" key="2">
    <source>
        <dbReference type="ARBA" id="ARBA00022884"/>
    </source>
</evidence>
<accession>A0A0B2UIR1</accession>
<sequence>MRIIIKNLPQCTTKEDVERAFSKHGKISDVFMVMDGNNKCKGTCFVGYLNESDGMDAIRHHDGSFFNRHRIQCETAKEDEQKGSESDERKIKYSRSIFIKNVPVDVAEDFVRKEAEIYGEVERVTITERKVGRSACVVFVNGDSAVEAYKKMKFVGGMNAKVSPWKDAKTNDAQEHYNMLFFNFEQVVKKICENERIGIRDVVDVDDKDLGARMARIETHLVQQTKEFLESNGIFLNALTGTTDKKTLVVRCAELMKCLEYISEGCRVCISPSKCLALLKFDKEDEALKCYRKLGLRRIREAVVYCEYAPICRVPENHLNVCKDEQISNATINGNPYGLRNRSKLGNKLLIRNVPFQATKEDIRKIFSEFHVKDVRIPIKREGSSRGFCFVTMETPEDVSGAMEYFGSSTHLYGRRLVLERAKI</sequence>
<evidence type="ECO:0000313" key="6">
    <source>
        <dbReference type="Proteomes" id="UP000031056"/>
    </source>
</evidence>
<feature type="domain" description="RRM" evidence="4">
    <location>
        <begin position="1"/>
        <end position="78"/>
    </location>
</feature>
<reference evidence="5 6" key="1">
    <citation type="journal article" date="2014" name="MBio">
        <title>The Ordospora colligata genome; evolution of extreme reduction in microsporidia and host-to-parasite horizontal gene transfer.</title>
        <authorList>
            <person name="Pombert J.-F."/>
            <person name="Haag K.L."/>
            <person name="Beidas S."/>
            <person name="Ebert D."/>
            <person name="Keeling P.J."/>
        </authorList>
    </citation>
    <scope>NUCLEOTIDE SEQUENCE [LARGE SCALE GENOMIC DNA]</scope>
    <source>
        <strain evidence="5 6">OC4</strain>
    </source>
</reference>
<dbReference type="CDD" id="cd12320">
    <property type="entry name" value="RRM6_RBM19_RRM5_MRD1"/>
    <property type="match status" value="1"/>
</dbReference>
<dbReference type="STRING" id="1354746.A0A0B2UIR1"/>
<feature type="domain" description="RRM" evidence="4">
    <location>
        <begin position="347"/>
        <end position="424"/>
    </location>
</feature>
<dbReference type="RefSeq" id="XP_014563166.1">
    <property type="nucleotide sequence ID" value="XM_014707680.1"/>
</dbReference>
<dbReference type="HOGENOM" id="CLU_669075_0_0_1"/>
<gene>
    <name evidence="5" type="ORF">M896_090480</name>
</gene>
<dbReference type="Pfam" id="PF00076">
    <property type="entry name" value="RRM_1"/>
    <property type="match status" value="2"/>
</dbReference>
<dbReference type="SMART" id="SM00360">
    <property type="entry name" value="RRM"/>
    <property type="match status" value="3"/>
</dbReference>
<dbReference type="InterPro" id="IPR035979">
    <property type="entry name" value="RBD_domain_sf"/>
</dbReference>
<dbReference type="SUPFAM" id="SSF54928">
    <property type="entry name" value="RNA-binding domain, RBD"/>
    <property type="match status" value="2"/>
</dbReference>
<evidence type="ECO:0000313" key="5">
    <source>
        <dbReference type="EMBL" id="KHN69124.1"/>
    </source>
</evidence>
<dbReference type="CDD" id="cd00590">
    <property type="entry name" value="RRM_SF"/>
    <property type="match status" value="1"/>
</dbReference>
<evidence type="ECO:0000256" key="1">
    <source>
        <dbReference type="ARBA" id="ARBA00022737"/>
    </source>
</evidence>
<dbReference type="InterPro" id="IPR012677">
    <property type="entry name" value="Nucleotide-bd_a/b_plait_sf"/>
</dbReference>
<evidence type="ECO:0000256" key="3">
    <source>
        <dbReference type="PROSITE-ProRule" id="PRU00176"/>
    </source>
</evidence>
<dbReference type="AlphaFoldDB" id="A0A0B2UIR1"/>
<dbReference type="InParanoid" id="A0A0B2UIR1"/>
<dbReference type="VEuPathDB" id="MicrosporidiaDB:M896_090480"/>
<dbReference type="GO" id="GO:0003723">
    <property type="term" value="F:RNA binding"/>
    <property type="evidence" value="ECO:0007669"/>
    <property type="project" value="UniProtKB-UniRule"/>
</dbReference>
<organism evidence="5 6">
    <name type="scientific">Ordospora colligata OC4</name>
    <dbReference type="NCBI Taxonomy" id="1354746"/>
    <lineage>
        <taxon>Eukaryota</taxon>
        <taxon>Fungi</taxon>
        <taxon>Fungi incertae sedis</taxon>
        <taxon>Microsporidia</taxon>
        <taxon>Ordosporidae</taxon>
        <taxon>Ordospora</taxon>
    </lineage>
</organism>
<feature type="domain" description="RRM" evidence="4">
    <location>
        <begin position="95"/>
        <end position="175"/>
    </location>
</feature>
<dbReference type="InterPro" id="IPR000504">
    <property type="entry name" value="RRM_dom"/>
</dbReference>
<keyword evidence="6" id="KW-1185">Reference proteome</keyword>
<dbReference type="FunCoup" id="A0A0B2UIR1">
    <property type="interactions" value="316"/>
</dbReference>
<dbReference type="PANTHER" id="PTHR24012">
    <property type="entry name" value="RNA BINDING PROTEIN"/>
    <property type="match status" value="1"/>
</dbReference>
<keyword evidence="1" id="KW-0677">Repeat</keyword>
<dbReference type="Gene3D" id="3.30.70.330">
    <property type="match status" value="3"/>
</dbReference>
<evidence type="ECO:0000259" key="4">
    <source>
        <dbReference type="PROSITE" id="PS50102"/>
    </source>
</evidence>
<comment type="caution">
    <text evidence="5">The sequence shown here is derived from an EMBL/GenBank/DDBJ whole genome shotgun (WGS) entry which is preliminary data.</text>
</comment>
<dbReference type="EMBL" id="JOKQ01000009">
    <property type="protein sequence ID" value="KHN69124.1"/>
    <property type="molecule type" value="Genomic_DNA"/>
</dbReference>
<protein>
    <submittedName>
        <fullName evidence="5">RNA binding domain-containing protein</fullName>
    </submittedName>
</protein>
<name>A0A0B2UIR1_9MICR</name>
<dbReference type="GeneID" id="26262262"/>
<dbReference type="Proteomes" id="UP000031056">
    <property type="component" value="Unassembled WGS sequence"/>
</dbReference>
<dbReference type="OrthoDB" id="439639at2759"/>